<evidence type="ECO:0000256" key="6">
    <source>
        <dbReference type="ARBA" id="ARBA00022840"/>
    </source>
</evidence>
<dbReference type="EMBL" id="SSHJ02000005">
    <property type="protein sequence ID" value="MFN0255464.1"/>
    <property type="molecule type" value="Genomic_DNA"/>
</dbReference>
<evidence type="ECO:0000256" key="2">
    <source>
        <dbReference type="ARBA" id="ARBA00022490"/>
    </source>
</evidence>
<protein>
    <recommendedName>
        <fullName evidence="8">tRNA(Ile)-lysidine synthase</fullName>
        <ecNumber evidence="8">6.3.4.19</ecNumber>
    </recommendedName>
    <alternativeName>
        <fullName evidence="8">tRNA(Ile)-2-lysyl-cytidine synthase</fullName>
    </alternativeName>
    <alternativeName>
        <fullName evidence="8">tRNA(Ile)-lysidine synthetase</fullName>
    </alternativeName>
</protein>
<keyword evidence="3 8" id="KW-0436">Ligase</keyword>
<dbReference type="SMART" id="SM00977">
    <property type="entry name" value="TilS_C"/>
    <property type="match status" value="1"/>
</dbReference>
<comment type="catalytic activity">
    <reaction evidence="7 8">
        <text>cytidine(34) in tRNA(Ile2) + L-lysine + ATP = lysidine(34) in tRNA(Ile2) + AMP + diphosphate + H(+)</text>
        <dbReference type="Rhea" id="RHEA:43744"/>
        <dbReference type="Rhea" id="RHEA-COMP:10625"/>
        <dbReference type="Rhea" id="RHEA-COMP:10670"/>
        <dbReference type="ChEBI" id="CHEBI:15378"/>
        <dbReference type="ChEBI" id="CHEBI:30616"/>
        <dbReference type="ChEBI" id="CHEBI:32551"/>
        <dbReference type="ChEBI" id="CHEBI:33019"/>
        <dbReference type="ChEBI" id="CHEBI:82748"/>
        <dbReference type="ChEBI" id="CHEBI:83665"/>
        <dbReference type="ChEBI" id="CHEBI:456215"/>
        <dbReference type="EC" id="6.3.4.19"/>
    </reaction>
</comment>
<dbReference type="InterPro" id="IPR014729">
    <property type="entry name" value="Rossmann-like_a/b/a_fold"/>
</dbReference>
<dbReference type="InterPro" id="IPR012795">
    <property type="entry name" value="tRNA_Ile_lys_synt_N"/>
</dbReference>
<evidence type="ECO:0000313" key="11">
    <source>
        <dbReference type="Proteomes" id="UP001517247"/>
    </source>
</evidence>
<proteinExistence type="inferred from homology"/>
<dbReference type="InterPro" id="IPR011063">
    <property type="entry name" value="TilS/TtcA_N"/>
</dbReference>
<dbReference type="Proteomes" id="UP001517247">
    <property type="component" value="Unassembled WGS sequence"/>
</dbReference>
<reference evidence="10 11" key="1">
    <citation type="submission" date="2024-12" db="EMBL/GenBank/DDBJ databases">
        <authorList>
            <person name="Hu S."/>
        </authorList>
    </citation>
    <scope>NUCLEOTIDE SEQUENCE [LARGE SCALE GENOMIC DNA]</scope>
    <source>
        <strain evidence="10 11">THG-T11</strain>
    </source>
</reference>
<comment type="function">
    <text evidence="8">Ligates lysine onto the cytidine present at position 34 of the AUA codon-specific tRNA(Ile) that contains the anticodon CAU, in an ATP-dependent manner. Cytidine is converted to lysidine, thus changing the amino acid specificity of the tRNA from methionine to isoleucine.</text>
</comment>
<comment type="similarity">
    <text evidence="8">Belongs to the tRNA(Ile)-lysidine synthase family.</text>
</comment>
<evidence type="ECO:0000256" key="7">
    <source>
        <dbReference type="ARBA" id="ARBA00048539"/>
    </source>
</evidence>
<dbReference type="SUPFAM" id="SSF56037">
    <property type="entry name" value="PheT/TilS domain"/>
    <property type="match status" value="1"/>
</dbReference>
<comment type="caution">
    <text evidence="10">The sequence shown here is derived from an EMBL/GenBank/DDBJ whole genome shotgun (WGS) entry which is preliminary data.</text>
</comment>
<evidence type="ECO:0000256" key="3">
    <source>
        <dbReference type="ARBA" id="ARBA00022598"/>
    </source>
</evidence>
<dbReference type="GO" id="GO:0032267">
    <property type="term" value="F:tRNA(Ile)-lysidine synthase activity"/>
    <property type="evidence" value="ECO:0007669"/>
    <property type="project" value="UniProtKB-EC"/>
</dbReference>
<dbReference type="NCBIfam" id="TIGR02433">
    <property type="entry name" value="lysidine_TilS_C"/>
    <property type="match status" value="1"/>
</dbReference>
<sequence>MMPVQQFINYILQNQLFEKNDHVLLAVSGGKDSVLMAQLFKLAGFSFSIAHCNFNLRANEAQRDETFVKLLAEDMNVPFHVVHFDTKAFADQHHISTQMAARQLRYEWFEELRLQCGYQYIAVAHHQNDAIETVLLNLVRGTGISGLHGILPKRDHLIRPLLFLSRQEIDEVFENNEFTFVEDSSNQSSKYARNKIRLNVIPHLRDINPKLEETFAENIHRFAETEALVQKVVAEMRNQLFKEEQGNIVIDIAKVIALQPQKLLFFELLKPLNFTSPVVDEILSSLSKQSGTSFYSSTHRLTVDRDQLVISLLFEREQELYYLHGEGNLKLGEGKISLTLSENLNFKADKKVAYVDANLLIFPLVIRFRQDGDRFKPLGMKSFKKLSDFLVDEKVPLPQKDKVPLLINGNGEFIWVAGMRQDERYKVSATTKKVAIFELSNL</sequence>
<evidence type="ECO:0000256" key="5">
    <source>
        <dbReference type="ARBA" id="ARBA00022741"/>
    </source>
</evidence>
<dbReference type="CDD" id="cd01992">
    <property type="entry name" value="TilS_N"/>
    <property type="match status" value="1"/>
</dbReference>
<organism evidence="10 11">
    <name type="scientific">Pedobacter ureilyticus</name>
    <dbReference type="NCBI Taxonomy" id="1393051"/>
    <lineage>
        <taxon>Bacteria</taxon>
        <taxon>Pseudomonadati</taxon>
        <taxon>Bacteroidota</taxon>
        <taxon>Sphingobacteriia</taxon>
        <taxon>Sphingobacteriales</taxon>
        <taxon>Sphingobacteriaceae</taxon>
        <taxon>Pedobacter</taxon>
    </lineage>
</organism>
<dbReference type="InterPro" id="IPR012796">
    <property type="entry name" value="Lysidine-tRNA-synth_C"/>
</dbReference>
<gene>
    <name evidence="8 10" type="primary">tilS</name>
    <name evidence="10" type="ORF">E6A44_007775</name>
</gene>
<dbReference type="SUPFAM" id="SSF52402">
    <property type="entry name" value="Adenine nucleotide alpha hydrolases-like"/>
    <property type="match status" value="1"/>
</dbReference>
<dbReference type="InterPro" id="IPR012094">
    <property type="entry name" value="tRNA_Ile_lys_synt"/>
</dbReference>
<keyword evidence="5 8" id="KW-0547">Nucleotide-binding</keyword>
<name>A0ABW9J4K9_9SPHI</name>
<feature type="domain" description="Lysidine-tRNA(Ile) synthetase C-terminal" evidence="9">
    <location>
        <begin position="364"/>
        <end position="438"/>
    </location>
</feature>
<dbReference type="Gene3D" id="3.40.50.620">
    <property type="entry name" value="HUPs"/>
    <property type="match status" value="1"/>
</dbReference>
<keyword evidence="6 8" id="KW-0067">ATP-binding</keyword>
<dbReference type="RefSeq" id="WP_138722565.1">
    <property type="nucleotide sequence ID" value="NZ_SSHJ02000005.1"/>
</dbReference>
<dbReference type="PANTHER" id="PTHR43033:SF1">
    <property type="entry name" value="TRNA(ILE)-LYSIDINE SYNTHASE-RELATED"/>
    <property type="match status" value="1"/>
</dbReference>
<dbReference type="EC" id="6.3.4.19" evidence="8"/>
<dbReference type="PANTHER" id="PTHR43033">
    <property type="entry name" value="TRNA(ILE)-LYSIDINE SYNTHASE-RELATED"/>
    <property type="match status" value="1"/>
</dbReference>
<evidence type="ECO:0000313" key="10">
    <source>
        <dbReference type="EMBL" id="MFN0255464.1"/>
    </source>
</evidence>
<dbReference type="Pfam" id="PF01171">
    <property type="entry name" value="ATP_bind_3"/>
    <property type="match status" value="1"/>
</dbReference>
<accession>A0ABW9J4K9</accession>
<evidence type="ECO:0000256" key="4">
    <source>
        <dbReference type="ARBA" id="ARBA00022694"/>
    </source>
</evidence>
<dbReference type="NCBIfam" id="TIGR02432">
    <property type="entry name" value="lysidine_TilS_N"/>
    <property type="match status" value="1"/>
</dbReference>
<evidence type="ECO:0000259" key="9">
    <source>
        <dbReference type="SMART" id="SM00977"/>
    </source>
</evidence>
<evidence type="ECO:0000256" key="8">
    <source>
        <dbReference type="HAMAP-Rule" id="MF_01161"/>
    </source>
</evidence>
<comment type="subcellular location">
    <subcellularLocation>
        <location evidence="1 8">Cytoplasm</location>
    </subcellularLocation>
</comment>
<comment type="domain">
    <text evidence="8">The N-terminal region contains the highly conserved SGGXDS motif, predicted to be a P-loop motif involved in ATP binding.</text>
</comment>
<keyword evidence="2 8" id="KW-0963">Cytoplasm</keyword>
<evidence type="ECO:0000256" key="1">
    <source>
        <dbReference type="ARBA" id="ARBA00004496"/>
    </source>
</evidence>
<keyword evidence="11" id="KW-1185">Reference proteome</keyword>
<dbReference type="Pfam" id="PF11734">
    <property type="entry name" value="TilS_C"/>
    <property type="match status" value="1"/>
</dbReference>
<keyword evidence="4 8" id="KW-0819">tRNA processing</keyword>
<feature type="binding site" evidence="8">
    <location>
        <begin position="28"/>
        <end position="33"/>
    </location>
    <ligand>
        <name>ATP</name>
        <dbReference type="ChEBI" id="CHEBI:30616"/>
    </ligand>
</feature>
<dbReference type="HAMAP" id="MF_01161">
    <property type="entry name" value="tRNA_Ile_lys_synt"/>
    <property type="match status" value="1"/>
</dbReference>